<dbReference type="EMBL" id="VSRR010000061">
    <property type="protein sequence ID" value="MPC09263.1"/>
    <property type="molecule type" value="Genomic_DNA"/>
</dbReference>
<dbReference type="PANTHER" id="PTHR45999">
    <property type="entry name" value="UNC-13-4A, ISOFORM B"/>
    <property type="match status" value="1"/>
</dbReference>
<dbReference type="OrthoDB" id="10261210at2759"/>
<comment type="caution">
    <text evidence="3">The sequence shown here is derived from an EMBL/GenBank/DDBJ whole genome shotgun (WGS) entry which is preliminary data.</text>
</comment>
<dbReference type="GO" id="GO:0099503">
    <property type="term" value="C:secretory vesicle"/>
    <property type="evidence" value="ECO:0007669"/>
    <property type="project" value="TreeGrafter"/>
</dbReference>
<dbReference type="GO" id="GO:0006887">
    <property type="term" value="P:exocytosis"/>
    <property type="evidence" value="ECO:0007669"/>
    <property type="project" value="UniProtKB-KW"/>
</dbReference>
<evidence type="ECO:0000256" key="2">
    <source>
        <dbReference type="SAM" id="MobiDB-lite"/>
    </source>
</evidence>
<dbReference type="InterPro" id="IPR052095">
    <property type="entry name" value="UNC-13_domain"/>
</dbReference>
<proteinExistence type="predicted"/>
<evidence type="ECO:0000256" key="1">
    <source>
        <dbReference type="ARBA" id="ARBA00022483"/>
    </source>
</evidence>
<evidence type="ECO:0000313" key="4">
    <source>
        <dbReference type="Proteomes" id="UP000324222"/>
    </source>
</evidence>
<dbReference type="AlphaFoldDB" id="A0A5B7CNM1"/>
<reference evidence="3 4" key="1">
    <citation type="submission" date="2019-05" db="EMBL/GenBank/DDBJ databases">
        <title>Another draft genome of Portunus trituberculatus and its Hox gene families provides insights of decapod evolution.</title>
        <authorList>
            <person name="Jeong J.-H."/>
            <person name="Song I."/>
            <person name="Kim S."/>
            <person name="Choi T."/>
            <person name="Kim D."/>
            <person name="Ryu S."/>
            <person name="Kim W."/>
        </authorList>
    </citation>
    <scope>NUCLEOTIDE SEQUENCE [LARGE SCALE GENOMIC DNA]</scope>
    <source>
        <tissue evidence="3">Muscle</tissue>
    </source>
</reference>
<keyword evidence="1" id="KW-0268">Exocytosis</keyword>
<organism evidence="3 4">
    <name type="scientific">Portunus trituberculatus</name>
    <name type="common">Swimming crab</name>
    <name type="synonym">Neptunus trituberculatus</name>
    <dbReference type="NCBI Taxonomy" id="210409"/>
    <lineage>
        <taxon>Eukaryota</taxon>
        <taxon>Metazoa</taxon>
        <taxon>Ecdysozoa</taxon>
        <taxon>Arthropoda</taxon>
        <taxon>Crustacea</taxon>
        <taxon>Multicrustacea</taxon>
        <taxon>Malacostraca</taxon>
        <taxon>Eumalacostraca</taxon>
        <taxon>Eucarida</taxon>
        <taxon>Decapoda</taxon>
        <taxon>Pleocyemata</taxon>
        <taxon>Brachyura</taxon>
        <taxon>Eubrachyura</taxon>
        <taxon>Portunoidea</taxon>
        <taxon>Portunidae</taxon>
        <taxon>Portuninae</taxon>
        <taxon>Portunus</taxon>
    </lineage>
</organism>
<feature type="region of interest" description="Disordered" evidence="2">
    <location>
        <begin position="12"/>
        <end position="63"/>
    </location>
</feature>
<gene>
    <name evidence="3" type="primary">UNC13D</name>
    <name evidence="3" type="ORF">E2C01_001868</name>
</gene>
<protein>
    <submittedName>
        <fullName evidence="3">Protein unc-13 D</fullName>
    </submittedName>
</protein>
<evidence type="ECO:0000313" key="3">
    <source>
        <dbReference type="EMBL" id="MPC09263.1"/>
    </source>
</evidence>
<accession>A0A5B7CNM1</accession>
<sequence>MVTLGPVSQSLIPSPVITFPASPHRLSPTLPSTPTLSDSSELVDEAEPEQSSNEDTSSGDDEVLIPVAMTETEDLIERGADGWFMLEKNEERSKERGKIHLAGTVTSKAQLENKSRQSYDALLARLIHHQLTSTNNNNEQSEWSRPWDGHLSGPGAASLAQYAIMLDLSDAALHLAWWKVCSRIPTADAVWVLSRLQEVQAAISKNLYQDEELLELRSSFCSFIRDHTERLKNLHKTFPPSSGIIARRQLTFTLKALQCMQNHAGTRALLDLEGLPPLHEMVTSSLATHAKNW</sequence>
<feature type="compositionally biased region" description="Low complexity" evidence="2">
    <location>
        <begin position="26"/>
        <end position="37"/>
    </location>
</feature>
<dbReference type="Proteomes" id="UP000324222">
    <property type="component" value="Unassembled WGS sequence"/>
</dbReference>
<keyword evidence="4" id="KW-1185">Reference proteome</keyword>
<name>A0A5B7CNM1_PORTR</name>
<dbReference type="PANTHER" id="PTHR45999:SF4">
    <property type="entry name" value="UNC-13-4A, ISOFORM B"/>
    <property type="match status" value="1"/>
</dbReference>